<dbReference type="EMBL" id="CP012159">
    <property type="protein sequence ID" value="AKT40992.1"/>
    <property type="molecule type" value="Genomic_DNA"/>
</dbReference>
<name>A0A0K1EJX6_CHOCO</name>
<dbReference type="Proteomes" id="UP000067626">
    <property type="component" value="Chromosome"/>
</dbReference>
<accession>A0A0K1EJX6</accession>
<keyword evidence="2" id="KW-1185">Reference proteome</keyword>
<protein>
    <submittedName>
        <fullName evidence="1">Uncharacterized protein</fullName>
    </submittedName>
</protein>
<reference evidence="1 2" key="1">
    <citation type="submission" date="2015-07" db="EMBL/GenBank/DDBJ databases">
        <title>Genome analysis of myxobacterium Chondromyces crocatus Cm c5 reveals a high potential for natural compound synthesis and the genetic basis for the loss of fruiting body formation.</title>
        <authorList>
            <person name="Zaburannyi N."/>
            <person name="Bunk B."/>
            <person name="Maier J."/>
            <person name="Overmann J."/>
            <person name="Mueller R."/>
        </authorList>
    </citation>
    <scope>NUCLEOTIDE SEQUENCE [LARGE SCALE GENOMIC DNA]</scope>
    <source>
        <strain evidence="1 2">Cm c5</strain>
    </source>
</reference>
<proteinExistence type="predicted"/>
<organism evidence="1 2">
    <name type="scientific">Chondromyces crocatus</name>
    <dbReference type="NCBI Taxonomy" id="52"/>
    <lineage>
        <taxon>Bacteria</taxon>
        <taxon>Pseudomonadati</taxon>
        <taxon>Myxococcota</taxon>
        <taxon>Polyangia</taxon>
        <taxon>Polyangiales</taxon>
        <taxon>Polyangiaceae</taxon>
        <taxon>Chondromyces</taxon>
    </lineage>
</organism>
<dbReference type="STRING" id="52.CMC5_051490"/>
<gene>
    <name evidence="1" type="ORF">CMC5_051490</name>
</gene>
<sequence>MASSLVDRTSTGAASVMVPTWCPAVKRHCRAPPPPRSGPTRVVRPISQIVHVPAMAIALPGRAMACTVNAFTPSSNARIPVHLRQRA</sequence>
<dbReference type="AlphaFoldDB" id="A0A0K1EJX6"/>
<evidence type="ECO:0000313" key="1">
    <source>
        <dbReference type="EMBL" id="AKT40992.1"/>
    </source>
</evidence>
<evidence type="ECO:0000313" key="2">
    <source>
        <dbReference type="Proteomes" id="UP000067626"/>
    </source>
</evidence>
<dbReference type="KEGG" id="ccro:CMC5_051490"/>